<dbReference type="InterPro" id="IPR011047">
    <property type="entry name" value="Quinoprotein_ADH-like_sf"/>
</dbReference>
<protein>
    <recommendedName>
        <fullName evidence="4">NACHT domain-containing protein</fullName>
    </recommendedName>
</protein>
<dbReference type="Gene3D" id="2.130.10.10">
    <property type="entry name" value="YVTN repeat-like/Quinoprotein amine dehydrogenase"/>
    <property type="match status" value="6"/>
</dbReference>
<keyword evidence="6" id="KW-1185">Reference proteome</keyword>
<dbReference type="InterPro" id="IPR001680">
    <property type="entry name" value="WD40_rpt"/>
</dbReference>
<feature type="repeat" description="WD" evidence="3">
    <location>
        <begin position="1082"/>
        <end position="1123"/>
    </location>
</feature>
<dbReference type="InterPro" id="IPR015943">
    <property type="entry name" value="WD40/YVTN_repeat-like_dom_sf"/>
</dbReference>
<sequence length="1465" mass="163900">MRLLKVEENGDFSFAEFDEDSKPPYAILSHRWAEGTEVTFEDLQRNMGEEKLGYEKIRLCGKQAQRDGLQYFWVDTCCINKANKAELSLAILSMFRWYRDSARCYAFLSDVSSPPLGTTLACSPQESEVQKSEWFTRGWTLQELLAPRSVEFFSREWERLGDRKSLIQQVHEATGIPHRALQGGALSQFSVSERLRWIEYRHTTCPEDKAYSLAGVFDVDLAPCYGEGVEGAFRRLHDEIDKSTRCIQDLCGTDSRKDKQRIEEMKGGLLKDAYNWVFHNASYTHWHADPESRVLWVKGDPGKGKTMLLCGIIDELETSTPIRNATTVSYFFCQANDPRINSATAVLRGLLYSLVSQQLSLVSCVRKKYDHIGRAMFEDVNAWITLEDIFTDVLQNPDLLPTTYLIIDALDECVTDLPKLLDFIIKNSSASRVKWIVSSRNWPEIEERLEQAGPKIRLSLELNLTSVSKAVRVFIEQRVFELAKQNNYDKGTRRAVLDHLALNANDTFLWVALVCQHLEVTARRNVLRKLQLFPPGLDALYERMLQHISRKDDAELCKHVLAAVTLVYRPITLKEVVTLVAPLEDATSDAELREIIGLCGSFLTLREQTLHFVHQSAKDFLLTKASQEIFPVGQKAIHHTIFARSLQVMSTTLKRDIYGLKVIGTLIEDVKKPTPDPLAAVSYSCVYWIDHLCELKSAPSTSDPEHLRDGGIIDGFLKKTFLYWLESLSLCNSMSYGVVSVNKLHILAREHGEATLFTQLVYDAYRFIMYHKQTIELGPLQAYISALLFSPTDSLIRKAYHHEAAECISITTAMSSTWSECVQTLEGHEGPVSSVAFSHDSSRVISGSYDSTVRVWDASSGASLLTLKGHTTLVTSVAFSHDSSRVASGSFDTTIRIWDSNSGICLLTLRGHNERINSVAFSCDSSWVASGSLDSTVKIWNSYSGDCIQTFDHGYEVSLVAFSHGSTRLVSVCVKGTAMEVRVWDLNEGKLLKTFGDAGNDLKSVFFSHDCARIALSTWESEEKTISILDLDTGEWLATLSGHIDDIRSVNFNRNSTQLISGSSNGTIELWDAITGECLRTYKGHTEDVNSVAFSHDSIYLVSGSSDDTIKIWDASSTLCLQNSREHSGEAISIVLSPDSALLACAYSNATIKIWHVSSGKFLQTLTRLDHEATMWEVYHSAILSIAFSHDSNLLGSGSNDGTIIIWDLSNGQCLRKILNNYPVRDLVFSHNSAWLASESSTSEGCTSKLWDLSSGKCIRNFACHDTWAEKNHIGSVAMSHDSEQLAMASRSFIIHIWNTNNSKRLQTLEGHSNMVLSIAFSFDSAFLASGSADHTVKIWDLKHGVCLQTYETDTWILHMTFETTGPYLHIGIGTIDISAALGVSLPSNDLEPCIPRYHGIGLSHNTEWITCDSKLVARIPPEYRPRRVVWPGQMIVSGNTIAIVINSGIVWICQVDVNKLLSLE</sequence>
<dbReference type="InterPro" id="IPR056884">
    <property type="entry name" value="NPHP3-like_N"/>
</dbReference>
<dbReference type="InterPro" id="IPR020472">
    <property type="entry name" value="WD40_PAC1"/>
</dbReference>
<dbReference type="PROSITE" id="PS50082">
    <property type="entry name" value="WD_REPEATS_2"/>
    <property type="match status" value="8"/>
</dbReference>
<dbReference type="Pfam" id="PF06985">
    <property type="entry name" value="HET"/>
    <property type="match status" value="1"/>
</dbReference>
<dbReference type="Pfam" id="PF24883">
    <property type="entry name" value="NPHP3_N"/>
    <property type="match status" value="1"/>
</dbReference>
<dbReference type="PRINTS" id="PR00320">
    <property type="entry name" value="GPROTEINBRPT"/>
</dbReference>
<dbReference type="OrthoDB" id="538223at2759"/>
<evidence type="ECO:0000313" key="6">
    <source>
        <dbReference type="Proteomes" id="UP000054337"/>
    </source>
</evidence>
<dbReference type="PANTHER" id="PTHR44129">
    <property type="entry name" value="WD REPEAT-CONTAINING PROTEIN POP1"/>
    <property type="match status" value="1"/>
</dbReference>
<evidence type="ECO:0000256" key="1">
    <source>
        <dbReference type="ARBA" id="ARBA00022574"/>
    </source>
</evidence>
<reference evidence="5 6" key="1">
    <citation type="journal article" date="2013" name="PLoS Genet.">
        <title>Comparative genome structure, secondary metabolite, and effector coding capacity across Cochliobolus pathogens.</title>
        <authorList>
            <person name="Condon B.J."/>
            <person name="Leng Y."/>
            <person name="Wu D."/>
            <person name="Bushley K.E."/>
            <person name="Ohm R.A."/>
            <person name="Otillar R."/>
            <person name="Martin J."/>
            <person name="Schackwitz W."/>
            <person name="Grimwood J."/>
            <person name="MohdZainudin N."/>
            <person name="Xue C."/>
            <person name="Wang R."/>
            <person name="Manning V.A."/>
            <person name="Dhillon B."/>
            <person name="Tu Z.J."/>
            <person name="Steffenson B.J."/>
            <person name="Salamov A."/>
            <person name="Sun H."/>
            <person name="Lowry S."/>
            <person name="LaButti K."/>
            <person name="Han J."/>
            <person name="Copeland A."/>
            <person name="Lindquist E."/>
            <person name="Barry K."/>
            <person name="Schmutz J."/>
            <person name="Baker S.E."/>
            <person name="Ciuffetti L.M."/>
            <person name="Grigoriev I.V."/>
            <person name="Zhong S."/>
            <person name="Turgeon B.G."/>
        </authorList>
    </citation>
    <scope>NUCLEOTIDE SEQUENCE [LARGE SCALE GENOMIC DNA]</scope>
    <source>
        <strain evidence="5 6">FI3</strain>
    </source>
</reference>
<dbReference type="SMART" id="SM00320">
    <property type="entry name" value="WD40"/>
    <property type="match status" value="11"/>
</dbReference>
<feature type="repeat" description="WD" evidence="3">
    <location>
        <begin position="825"/>
        <end position="866"/>
    </location>
</feature>
<dbReference type="Pfam" id="PF00400">
    <property type="entry name" value="WD40"/>
    <property type="match status" value="8"/>
</dbReference>
<dbReference type="InterPro" id="IPR007111">
    <property type="entry name" value="NACHT_NTPase"/>
</dbReference>
<evidence type="ECO:0000256" key="2">
    <source>
        <dbReference type="ARBA" id="ARBA00022737"/>
    </source>
</evidence>
<feature type="repeat" description="WD" evidence="3">
    <location>
        <begin position="1040"/>
        <end position="1081"/>
    </location>
</feature>
<dbReference type="Proteomes" id="UP000054337">
    <property type="component" value="Unassembled WGS sequence"/>
</dbReference>
<dbReference type="InterPro" id="IPR050349">
    <property type="entry name" value="WD_LIS1/nudF_dynein_reg"/>
</dbReference>
<dbReference type="PROSITE" id="PS00678">
    <property type="entry name" value="WD_REPEATS_1"/>
    <property type="match status" value="5"/>
</dbReference>
<dbReference type="RefSeq" id="XP_014552897.1">
    <property type="nucleotide sequence ID" value="XM_014697411.1"/>
</dbReference>
<dbReference type="EMBL" id="KI968790">
    <property type="protein sequence ID" value="EUN23322.1"/>
    <property type="molecule type" value="Genomic_DNA"/>
</dbReference>
<dbReference type="InterPro" id="IPR010730">
    <property type="entry name" value="HET"/>
</dbReference>
<feature type="repeat" description="WD" evidence="3">
    <location>
        <begin position="1176"/>
        <end position="1217"/>
    </location>
</feature>
<dbReference type="SUPFAM" id="SSF50998">
    <property type="entry name" value="Quinoprotein alcohol dehydrogenase-like"/>
    <property type="match status" value="2"/>
</dbReference>
<feature type="domain" description="NACHT" evidence="4">
    <location>
        <begin position="293"/>
        <end position="518"/>
    </location>
</feature>
<accession>W7EGJ1</accession>
<organism evidence="5 6">
    <name type="scientific">Bipolaris victoriae (strain FI3)</name>
    <name type="common">Victoria blight of oats agent</name>
    <name type="synonym">Cochliobolus victoriae</name>
    <dbReference type="NCBI Taxonomy" id="930091"/>
    <lineage>
        <taxon>Eukaryota</taxon>
        <taxon>Fungi</taxon>
        <taxon>Dikarya</taxon>
        <taxon>Ascomycota</taxon>
        <taxon>Pezizomycotina</taxon>
        <taxon>Dothideomycetes</taxon>
        <taxon>Pleosporomycetidae</taxon>
        <taxon>Pleosporales</taxon>
        <taxon>Pleosporineae</taxon>
        <taxon>Pleosporaceae</taxon>
        <taxon>Bipolaris</taxon>
    </lineage>
</organism>
<keyword evidence="2" id="KW-0677">Repeat</keyword>
<feature type="repeat" description="WD" evidence="3">
    <location>
        <begin position="1309"/>
        <end position="1350"/>
    </location>
</feature>
<feature type="repeat" description="WD" evidence="3">
    <location>
        <begin position="867"/>
        <end position="908"/>
    </location>
</feature>
<feature type="repeat" description="WD" evidence="3">
    <location>
        <begin position="909"/>
        <end position="950"/>
    </location>
</feature>
<gene>
    <name evidence="5" type="ORF">COCVIDRAFT_109181</name>
</gene>
<dbReference type="InterPro" id="IPR019775">
    <property type="entry name" value="WD40_repeat_CS"/>
</dbReference>
<feature type="repeat" description="WD" evidence="3">
    <location>
        <begin position="1124"/>
        <end position="1165"/>
    </location>
</feature>
<name>W7EGJ1_BIPV3</name>
<evidence type="ECO:0000259" key="4">
    <source>
        <dbReference type="PROSITE" id="PS50837"/>
    </source>
</evidence>
<dbReference type="SUPFAM" id="SSF52540">
    <property type="entry name" value="P-loop containing nucleoside triphosphate hydrolases"/>
    <property type="match status" value="1"/>
</dbReference>
<evidence type="ECO:0000313" key="5">
    <source>
        <dbReference type="EMBL" id="EUN23322.1"/>
    </source>
</evidence>
<dbReference type="CDD" id="cd00200">
    <property type="entry name" value="WD40"/>
    <property type="match status" value="2"/>
</dbReference>
<dbReference type="PROSITE" id="PS50837">
    <property type="entry name" value="NACHT"/>
    <property type="match status" value="1"/>
</dbReference>
<dbReference type="GeneID" id="26249540"/>
<keyword evidence="1 3" id="KW-0853">WD repeat</keyword>
<dbReference type="HOGENOM" id="CLU_000288_6_16_1"/>
<dbReference type="Gene3D" id="3.40.50.300">
    <property type="entry name" value="P-loop containing nucleotide triphosphate hydrolases"/>
    <property type="match status" value="1"/>
</dbReference>
<dbReference type="InterPro" id="IPR027417">
    <property type="entry name" value="P-loop_NTPase"/>
</dbReference>
<evidence type="ECO:0000256" key="3">
    <source>
        <dbReference type="PROSITE-ProRule" id="PRU00221"/>
    </source>
</evidence>
<proteinExistence type="predicted"/>
<dbReference type="PROSITE" id="PS50294">
    <property type="entry name" value="WD_REPEATS_REGION"/>
    <property type="match status" value="8"/>
</dbReference>